<evidence type="ECO:0000256" key="2">
    <source>
        <dbReference type="SAM" id="MobiDB-lite"/>
    </source>
</evidence>
<dbReference type="RefSeq" id="WP_081592126.1">
    <property type="nucleotide sequence ID" value="NZ_UGRY01000002.1"/>
</dbReference>
<evidence type="ECO:0008006" key="6">
    <source>
        <dbReference type="Google" id="ProtNLM"/>
    </source>
</evidence>
<dbReference type="AlphaFoldDB" id="A0A378YCH9"/>
<organism evidence="4 5">
    <name type="scientific">Nocardia otitidiscaviarum</name>
    <dbReference type="NCBI Taxonomy" id="1823"/>
    <lineage>
        <taxon>Bacteria</taxon>
        <taxon>Bacillati</taxon>
        <taxon>Actinomycetota</taxon>
        <taxon>Actinomycetes</taxon>
        <taxon>Mycobacteriales</taxon>
        <taxon>Nocardiaceae</taxon>
        <taxon>Nocardia</taxon>
    </lineage>
</organism>
<feature type="coiled-coil region" evidence="1">
    <location>
        <begin position="175"/>
        <end position="202"/>
    </location>
</feature>
<dbReference type="EMBL" id="UGRY01000002">
    <property type="protein sequence ID" value="SUA74814.1"/>
    <property type="molecule type" value="Genomic_DNA"/>
</dbReference>
<feature type="region of interest" description="Disordered" evidence="2">
    <location>
        <begin position="614"/>
        <end position="650"/>
    </location>
</feature>
<sequence>MTAPHVPEPHVPADEGGSAPSSTPPARRSPGPSDPTAGVRALLTWLGGGDSRLTDRHELSGYALTGAVVALFAGVAGAVTALATGAAGWPIVGIVLIALFATLLAGAVGRALATVPAPARGETRRSRAEFAGRVAVAVLAGVMVAELASTVLFGGTVDRLLDDRARAETESVATVVTARDELDRARTDRTALDQQIAQAKTDIDTALVIARCEYNPGPDCPSNRITGVPGRGPEERTANEMLDDARARLTAAEERIAGLDARVSDREQALADARDAAYTDGDRGLGARWVAMNDHTTAHGGALTLRLATIVLMVLLALLPLLLRWWRGETSFDRRVAFRADTDRAAQEAETAIAVGRAQTRVEIEKLHTEQAITAARLTAHADTAINREQQRKRIIAAIGGLEIGITESGRRAVNEFDRAALDDAPAHELPAAAAGDRKDSSVSQEGIVTPSNLPAQIAPEALAPAAAGGALAPAGAAPRPEQAKPGGGLELPIIGTVPFTDTAARWIRPLVPSFVANAIDTATHPLRTVRQAFEEAEEITFTLRRTRKVTVDSEDSAQPQQPGYQLQQPGYQLPPGAQQQYAHHVASTVVDQPYAQYPGYAPGYTALPGGQAAHGYGLPPAPQQTELSARQHPALEYRGPRELPPGKNE</sequence>
<feature type="region of interest" description="Disordered" evidence="2">
    <location>
        <begin position="549"/>
        <end position="570"/>
    </location>
</feature>
<keyword evidence="3" id="KW-0812">Transmembrane</keyword>
<feature type="transmembrane region" description="Helical" evidence="3">
    <location>
        <begin position="134"/>
        <end position="154"/>
    </location>
</feature>
<proteinExistence type="predicted"/>
<evidence type="ECO:0000313" key="4">
    <source>
        <dbReference type="EMBL" id="SUA74814.1"/>
    </source>
</evidence>
<dbReference type="InterPro" id="IPR025519">
    <property type="entry name" value="DUF4407"/>
</dbReference>
<feature type="compositionally biased region" description="Low complexity" evidence="2">
    <location>
        <begin position="558"/>
        <end position="570"/>
    </location>
</feature>
<name>A0A378YCH9_9NOCA</name>
<evidence type="ECO:0000256" key="1">
    <source>
        <dbReference type="SAM" id="Coils"/>
    </source>
</evidence>
<protein>
    <recommendedName>
        <fullName evidence="6">DUF4407 domain-containing protein</fullName>
    </recommendedName>
</protein>
<keyword evidence="3" id="KW-1133">Transmembrane helix</keyword>
<feature type="compositionally biased region" description="Low complexity" evidence="2">
    <location>
        <begin position="16"/>
        <end position="31"/>
    </location>
</feature>
<dbReference type="OrthoDB" id="4571476at2"/>
<reference evidence="4 5" key="1">
    <citation type="submission" date="2018-06" db="EMBL/GenBank/DDBJ databases">
        <authorList>
            <consortium name="Pathogen Informatics"/>
            <person name="Doyle S."/>
        </authorList>
    </citation>
    <scope>NUCLEOTIDE SEQUENCE [LARGE SCALE GENOMIC DNA]</scope>
    <source>
        <strain evidence="4 5">NCTC1934</strain>
    </source>
</reference>
<feature type="transmembrane region" description="Helical" evidence="3">
    <location>
        <begin position="89"/>
        <end position="113"/>
    </location>
</feature>
<dbReference type="Proteomes" id="UP000255467">
    <property type="component" value="Unassembled WGS sequence"/>
</dbReference>
<keyword evidence="1" id="KW-0175">Coiled coil</keyword>
<accession>A0A378YCH9</accession>
<evidence type="ECO:0000256" key="3">
    <source>
        <dbReference type="SAM" id="Phobius"/>
    </source>
</evidence>
<feature type="coiled-coil region" evidence="1">
    <location>
        <begin position="235"/>
        <end position="262"/>
    </location>
</feature>
<keyword evidence="3" id="KW-0472">Membrane</keyword>
<keyword evidence="5" id="KW-1185">Reference proteome</keyword>
<feature type="transmembrane region" description="Helical" evidence="3">
    <location>
        <begin position="62"/>
        <end position="83"/>
    </location>
</feature>
<feature type="region of interest" description="Disordered" evidence="2">
    <location>
        <begin position="1"/>
        <end position="38"/>
    </location>
</feature>
<dbReference type="Pfam" id="PF14362">
    <property type="entry name" value="DUF4407"/>
    <property type="match status" value="1"/>
</dbReference>
<gene>
    <name evidence="4" type="ORF">NCTC1934_01768</name>
</gene>
<evidence type="ECO:0000313" key="5">
    <source>
        <dbReference type="Proteomes" id="UP000255467"/>
    </source>
</evidence>